<evidence type="ECO:0000313" key="3">
    <source>
        <dbReference type="Proteomes" id="UP000655287"/>
    </source>
</evidence>
<keyword evidence="3" id="KW-1185">Reference proteome</keyword>
<reference evidence="2" key="1">
    <citation type="submission" date="2021-01" db="EMBL/GenBank/DDBJ databases">
        <title>Whole genome shotgun sequence of Sphaerisporangium rufum NBRC 109079.</title>
        <authorList>
            <person name="Komaki H."/>
            <person name="Tamura T."/>
        </authorList>
    </citation>
    <scope>NUCLEOTIDE SEQUENCE</scope>
    <source>
        <strain evidence="2">NBRC 109079</strain>
    </source>
</reference>
<protein>
    <submittedName>
        <fullName evidence="2">Uncharacterized protein</fullName>
    </submittedName>
</protein>
<accession>A0A919R3F2</accession>
<evidence type="ECO:0000256" key="1">
    <source>
        <dbReference type="SAM" id="MobiDB-lite"/>
    </source>
</evidence>
<sequence length="329" mass="33019">MGPPDPFSGGPFVVPDNRPWPDGGADPTFPVAGPPPVMTEPVVPEPDRPEPDVPPHPTPTVPESPDPTTPDIPEIPPVGPVQPTPVPTPPVDPYPDPTVPSPDPSGGLPTVPSPDPSGGLPTIPSPGPSGPATPIPDPSGQLPTTPPGSAVPAPGMGLPASPAVPAPSFPPAPGPATPSPALPSLPSVSPSNSGAGSPTYSGGDAGQRGGTIAQPPAAPPSQPRKTREVKHDAVLKLGNDIEIGPGTRAERLKQMPGENRLEWGVCGIVGLGIPGANNQVCTSSASYLAALRDRCSALSGLVRTAGEKWKLTEGDMVEQANGIGARVPR</sequence>
<name>A0A919R3F2_9ACTN</name>
<feature type="compositionally biased region" description="Pro residues" evidence="1">
    <location>
        <begin position="54"/>
        <end position="103"/>
    </location>
</feature>
<organism evidence="2 3">
    <name type="scientific">Sphaerisporangium rufum</name>
    <dbReference type="NCBI Taxonomy" id="1381558"/>
    <lineage>
        <taxon>Bacteria</taxon>
        <taxon>Bacillati</taxon>
        <taxon>Actinomycetota</taxon>
        <taxon>Actinomycetes</taxon>
        <taxon>Streptosporangiales</taxon>
        <taxon>Streptosporangiaceae</taxon>
        <taxon>Sphaerisporangium</taxon>
    </lineage>
</organism>
<proteinExistence type="predicted"/>
<dbReference type="Proteomes" id="UP000655287">
    <property type="component" value="Unassembled WGS sequence"/>
</dbReference>
<dbReference type="EMBL" id="BOOU01000047">
    <property type="protein sequence ID" value="GII78338.1"/>
    <property type="molecule type" value="Genomic_DNA"/>
</dbReference>
<feature type="compositionally biased region" description="Low complexity" evidence="1">
    <location>
        <begin position="184"/>
        <end position="195"/>
    </location>
</feature>
<feature type="compositionally biased region" description="Pro residues" evidence="1">
    <location>
        <begin position="123"/>
        <end position="137"/>
    </location>
</feature>
<dbReference type="AlphaFoldDB" id="A0A919R3F2"/>
<comment type="caution">
    <text evidence="2">The sequence shown here is derived from an EMBL/GenBank/DDBJ whole genome shotgun (WGS) entry which is preliminary data.</text>
</comment>
<gene>
    <name evidence="2" type="ORF">Sru01_33200</name>
</gene>
<feature type="compositionally biased region" description="Pro residues" evidence="1">
    <location>
        <begin position="162"/>
        <end position="183"/>
    </location>
</feature>
<feature type="region of interest" description="Disordered" evidence="1">
    <location>
        <begin position="1"/>
        <end position="229"/>
    </location>
</feature>
<evidence type="ECO:0000313" key="2">
    <source>
        <dbReference type="EMBL" id="GII78338.1"/>
    </source>
</evidence>